<protein>
    <recommendedName>
        <fullName evidence="13">Cytochrome P450</fullName>
    </recommendedName>
</protein>
<comment type="subcellular location">
    <subcellularLocation>
        <location evidence="2">Membrane</location>
        <topology evidence="2">Single-pass membrane protein</topology>
    </subcellularLocation>
</comment>
<keyword evidence="6 10" id="KW-0560">Oxidoreductase</keyword>
<dbReference type="InterPro" id="IPR001128">
    <property type="entry name" value="Cyt_P450"/>
</dbReference>
<dbReference type="InterPro" id="IPR017972">
    <property type="entry name" value="Cyt_P450_CS"/>
</dbReference>
<accession>A0ABD3U9E6</accession>
<proteinExistence type="inferred from homology"/>
<comment type="similarity">
    <text evidence="3 10">Belongs to the cytochrome P450 family.</text>
</comment>
<evidence type="ECO:0000256" key="5">
    <source>
        <dbReference type="ARBA" id="ARBA00022723"/>
    </source>
</evidence>
<gene>
    <name evidence="11" type="ORF">ACJIZ3_003482</name>
</gene>
<evidence type="ECO:0000256" key="4">
    <source>
        <dbReference type="ARBA" id="ARBA00022617"/>
    </source>
</evidence>
<dbReference type="SUPFAM" id="SSF48264">
    <property type="entry name" value="Cytochrome P450"/>
    <property type="match status" value="1"/>
</dbReference>
<dbReference type="InterPro" id="IPR002401">
    <property type="entry name" value="Cyt_P450_E_grp-I"/>
</dbReference>
<keyword evidence="8 10" id="KW-0503">Monooxygenase</keyword>
<evidence type="ECO:0000313" key="11">
    <source>
        <dbReference type="EMBL" id="KAL3846079.1"/>
    </source>
</evidence>
<reference evidence="11 12" key="1">
    <citation type="submission" date="2024-12" db="EMBL/GenBank/DDBJ databases">
        <title>The unique morphological basis and parallel evolutionary history of personate flowers in Penstemon.</title>
        <authorList>
            <person name="Depatie T.H."/>
            <person name="Wessinger C.A."/>
        </authorList>
    </citation>
    <scope>NUCLEOTIDE SEQUENCE [LARGE SCALE GENOMIC DNA]</scope>
    <source>
        <strain evidence="11">WTNN_2</strain>
        <tissue evidence="11">Leaf</tissue>
    </source>
</reference>
<keyword evidence="5 9" id="KW-0479">Metal-binding</keyword>
<evidence type="ECO:0000256" key="6">
    <source>
        <dbReference type="ARBA" id="ARBA00023002"/>
    </source>
</evidence>
<keyword evidence="7 9" id="KW-0408">Iron</keyword>
<keyword evidence="12" id="KW-1185">Reference proteome</keyword>
<dbReference type="Pfam" id="PF00067">
    <property type="entry name" value="p450"/>
    <property type="match status" value="1"/>
</dbReference>
<evidence type="ECO:0000313" key="12">
    <source>
        <dbReference type="Proteomes" id="UP001634393"/>
    </source>
</evidence>
<dbReference type="PRINTS" id="PR00463">
    <property type="entry name" value="EP450I"/>
</dbReference>
<dbReference type="PROSITE" id="PS00086">
    <property type="entry name" value="CYTOCHROME_P450"/>
    <property type="match status" value="1"/>
</dbReference>
<comment type="cofactor">
    <cofactor evidence="1 9">
        <name>heme</name>
        <dbReference type="ChEBI" id="CHEBI:30413"/>
    </cofactor>
</comment>
<evidence type="ECO:0000256" key="8">
    <source>
        <dbReference type="ARBA" id="ARBA00023033"/>
    </source>
</evidence>
<dbReference type="GO" id="GO:0016020">
    <property type="term" value="C:membrane"/>
    <property type="evidence" value="ECO:0007669"/>
    <property type="project" value="UniProtKB-SubCell"/>
</dbReference>
<evidence type="ECO:0000256" key="2">
    <source>
        <dbReference type="ARBA" id="ARBA00004167"/>
    </source>
</evidence>
<name>A0ABD3U9E6_9LAMI</name>
<dbReference type="InterPro" id="IPR036396">
    <property type="entry name" value="Cyt_P450_sf"/>
</dbReference>
<feature type="binding site" description="axial binding residue" evidence="9">
    <location>
        <position position="429"/>
    </location>
    <ligand>
        <name>heme</name>
        <dbReference type="ChEBI" id="CHEBI:30413"/>
    </ligand>
    <ligandPart>
        <name>Fe</name>
        <dbReference type="ChEBI" id="CHEBI:18248"/>
    </ligandPart>
</feature>
<comment type="caution">
    <text evidence="11">The sequence shown here is derived from an EMBL/GenBank/DDBJ whole genome shotgun (WGS) entry which is preliminary data.</text>
</comment>
<sequence>MSFIFLLALIFVFVFFINHFLFGIKNLPPGPNLWQFLCNISPLLKKPHVALQNLAKTYGPLMSIRIGGQLLIVATSPDVVKEIHKTHNRIFSGRYLPSFYYYIPDTKDASLTMAKECNDTWRFLRGIGRGCIFSTSAIESASTMRKSKVIEMVNFVRNKKQGKVLNIEDTVYATFANIITNVMISRNLFSVEGKSANDVKVMKFLQEVIDKSSKLGLADMFPGLKVVDFWSRGKAMHIYDNSNLIWTDLIKERRSTKDKTNSSQDFFDVLDENLFSDVQIALLLTELLIGGTDSTTITSIWLMTELIKNQEVLSRVRNEIRNHAIKENEIDESLLSECQYFHACIKESLRLHVPGPFAVPHRATDTCNVNGYVIPKDSVVLVNAWAIQVDHNNWEDASSFKPERFLDSKIDFRGADFEFIPFGTGQRMCPGANVAIKNVRLVVASLLHYFEWSLPNGVDPSKLDTSDEIGTTLKKAQPLCLIPTWIGK</sequence>
<evidence type="ECO:0000256" key="9">
    <source>
        <dbReference type="PIRSR" id="PIRSR602401-1"/>
    </source>
</evidence>
<evidence type="ECO:0000256" key="3">
    <source>
        <dbReference type="ARBA" id="ARBA00010617"/>
    </source>
</evidence>
<evidence type="ECO:0000256" key="1">
    <source>
        <dbReference type="ARBA" id="ARBA00001971"/>
    </source>
</evidence>
<evidence type="ECO:0000256" key="7">
    <source>
        <dbReference type="ARBA" id="ARBA00023004"/>
    </source>
</evidence>
<evidence type="ECO:0000256" key="10">
    <source>
        <dbReference type="RuleBase" id="RU000461"/>
    </source>
</evidence>
<evidence type="ECO:0008006" key="13">
    <source>
        <dbReference type="Google" id="ProtNLM"/>
    </source>
</evidence>
<keyword evidence="4 9" id="KW-0349">Heme</keyword>
<dbReference type="GO" id="GO:0004497">
    <property type="term" value="F:monooxygenase activity"/>
    <property type="evidence" value="ECO:0007669"/>
    <property type="project" value="UniProtKB-KW"/>
</dbReference>
<dbReference type="EMBL" id="JBJXBP010000002">
    <property type="protein sequence ID" value="KAL3846079.1"/>
    <property type="molecule type" value="Genomic_DNA"/>
</dbReference>
<dbReference type="PANTHER" id="PTHR47950:SF49">
    <property type="entry name" value="CYTOCHROME P450"/>
    <property type="match status" value="1"/>
</dbReference>
<dbReference type="PRINTS" id="PR00385">
    <property type="entry name" value="P450"/>
</dbReference>
<organism evidence="11 12">
    <name type="scientific">Penstemon smallii</name>
    <dbReference type="NCBI Taxonomy" id="265156"/>
    <lineage>
        <taxon>Eukaryota</taxon>
        <taxon>Viridiplantae</taxon>
        <taxon>Streptophyta</taxon>
        <taxon>Embryophyta</taxon>
        <taxon>Tracheophyta</taxon>
        <taxon>Spermatophyta</taxon>
        <taxon>Magnoliopsida</taxon>
        <taxon>eudicotyledons</taxon>
        <taxon>Gunneridae</taxon>
        <taxon>Pentapetalae</taxon>
        <taxon>asterids</taxon>
        <taxon>lamiids</taxon>
        <taxon>Lamiales</taxon>
        <taxon>Plantaginaceae</taxon>
        <taxon>Cheloneae</taxon>
        <taxon>Penstemon</taxon>
    </lineage>
</organism>
<dbReference type="AlphaFoldDB" id="A0ABD3U9E6"/>
<dbReference type="GO" id="GO:0046872">
    <property type="term" value="F:metal ion binding"/>
    <property type="evidence" value="ECO:0007669"/>
    <property type="project" value="UniProtKB-KW"/>
</dbReference>
<dbReference type="Gene3D" id="1.10.630.10">
    <property type="entry name" value="Cytochrome P450"/>
    <property type="match status" value="1"/>
</dbReference>
<dbReference type="PANTHER" id="PTHR47950">
    <property type="entry name" value="CYTOCHROME P450, FAMILY 76, SUBFAMILY C, POLYPEPTIDE 5-RELATED"/>
    <property type="match status" value="1"/>
</dbReference>
<dbReference type="Proteomes" id="UP001634393">
    <property type="component" value="Unassembled WGS sequence"/>
</dbReference>